<dbReference type="Proteomes" id="UP000509303">
    <property type="component" value="Chromosome"/>
</dbReference>
<feature type="signal peptide" evidence="2">
    <location>
        <begin position="1"/>
        <end position="26"/>
    </location>
</feature>
<keyword evidence="2" id="KW-0732">Signal</keyword>
<dbReference type="PROSITE" id="PS51257">
    <property type="entry name" value="PROKAR_LIPOPROTEIN"/>
    <property type="match status" value="1"/>
</dbReference>
<feature type="region of interest" description="Disordered" evidence="1">
    <location>
        <begin position="27"/>
        <end position="79"/>
    </location>
</feature>
<dbReference type="AlphaFoldDB" id="A0A7H8NC60"/>
<dbReference type="RefSeq" id="WP_176163712.1">
    <property type="nucleotide sequence ID" value="NZ_CP054929.1"/>
</dbReference>
<feature type="chain" id="PRO_5038983300" evidence="2">
    <location>
        <begin position="27"/>
        <end position="274"/>
    </location>
</feature>
<evidence type="ECO:0000256" key="1">
    <source>
        <dbReference type="SAM" id="MobiDB-lite"/>
    </source>
</evidence>
<evidence type="ECO:0000313" key="3">
    <source>
        <dbReference type="EMBL" id="QKW52005.1"/>
    </source>
</evidence>
<accession>A0A7H8NC60</accession>
<gene>
    <name evidence="3" type="ORF">HUT08_23530</name>
</gene>
<sequence>MRTHIRRGAVAVLLSFTLACSVACSADSGGGGGTGVPSAAGGGTGREPGGSGGTPPPSDSAEASEEAGGGPGRASRTRPLTRAELQRALLTQGSVAGYTVRRGPKDALPADATVAADRAECRPIVDAFGSRPKYPRTAYTSASLTKGDLSGTGEGTLSQLLLAAYRVGDAQRWLAELRRAVADCRGFTAIDGAGDREPLAITPGRNLAVGDASVSFLMRDEAGKDAPVAITVVRTGANTATYLSAGTSGRPEPVARAVADEQHRRMVDAGKVAP</sequence>
<protein>
    <submittedName>
        <fullName evidence="3">Sensor domain-containing protein</fullName>
    </submittedName>
</protein>
<reference evidence="3 4" key="1">
    <citation type="submission" date="2020-06" db="EMBL/GenBank/DDBJ databases">
        <title>Genome mining for natural products.</title>
        <authorList>
            <person name="Zhang B."/>
            <person name="Shi J."/>
            <person name="Ge H."/>
        </authorList>
    </citation>
    <scope>NUCLEOTIDE SEQUENCE [LARGE SCALE GENOMIC DNA]</scope>
    <source>
        <strain evidence="3 4">NA00687</strain>
    </source>
</reference>
<keyword evidence="4" id="KW-1185">Reference proteome</keyword>
<evidence type="ECO:0000256" key="2">
    <source>
        <dbReference type="SAM" id="SignalP"/>
    </source>
</evidence>
<dbReference type="EMBL" id="CP054929">
    <property type="protein sequence ID" value="QKW52005.1"/>
    <property type="molecule type" value="Genomic_DNA"/>
</dbReference>
<proteinExistence type="predicted"/>
<feature type="compositionally biased region" description="Gly residues" evidence="1">
    <location>
        <begin position="28"/>
        <end position="53"/>
    </location>
</feature>
<organism evidence="3 4">
    <name type="scientific">Streptomyces buecherae</name>
    <dbReference type="NCBI Taxonomy" id="2763006"/>
    <lineage>
        <taxon>Bacteria</taxon>
        <taxon>Bacillati</taxon>
        <taxon>Actinomycetota</taxon>
        <taxon>Actinomycetes</taxon>
        <taxon>Kitasatosporales</taxon>
        <taxon>Streptomycetaceae</taxon>
        <taxon>Streptomyces</taxon>
    </lineage>
</organism>
<evidence type="ECO:0000313" key="4">
    <source>
        <dbReference type="Proteomes" id="UP000509303"/>
    </source>
</evidence>
<name>A0A7H8NC60_9ACTN</name>